<dbReference type="InterPro" id="IPR013103">
    <property type="entry name" value="RVT_2"/>
</dbReference>
<proteinExistence type="predicted"/>
<evidence type="ECO:0000313" key="4">
    <source>
        <dbReference type="EMBL" id="KAL0420412.1"/>
    </source>
</evidence>
<name>A0AAW2UUC2_9LAMI</name>
<dbReference type="InterPro" id="IPR039537">
    <property type="entry name" value="Retrotran_Ty1/copia-like"/>
</dbReference>
<reference evidence="4" key="2">
    <citation type="journal article" date="2024" name="Plant">
        <title>Genomic evolution and insights into agronomic trait innovations of Sesamum species.</title>
        <authorList>
            <person name="Miao H."/>
            <person name="Wang L."/>
            <person name="Qu L."/>
            <person name="Liu H."/>
            <person name="Sun Y."/>
            <person name="Le M."/>
            <person name="Wang Q."/>
            <person name="Wei S."/>
            <person name="Zheng Y."/>
            <person name="Lin W."/>
            <person name="Duan Y."/>
            <person name="Cao H."/>
            <person name="Xiong S."/>
            <person name="Wang X."/>
            <person name="Wei L."/>
            <person name="Li C."/>
            <person name="Ma Q."/>
            <person name="Ju M."/>
            <person name="Zhao R."/>
            <person name="Li G."/>
            <person name="Mu C."/>
            <person name="Tian Q."/>
            <person name="Mei H."/>
            <person name="Zhang T."/>
            <person name="Gao T."/>
            <person name="Zhang H."/>
        </authorList>
    </citation>
    <scope>NUCLEOTIDE SEQUENCE</scope>
    <source>
        <strain evidence="4">KEN1</strain>
    </source>
</reference>
<accession>A0AAW2UUC2</accession>
<gene>
    <name evidence="4" type="ORF">Slati_3064100</name>
</gene>
<feature type="domain" description="Reverse transcriptase Ty1/copia-type" evidence="3">
    <location>
        <begin position="204"/>
        <end position="301"/>
    </location>
</feature>
<comment type="caution">
    <text evidence="4">The sequence shown here is derived from an EMBL/GenBank/DDBJ whole genome shotgun (WGS) entry which is preliminary data.</text>
</comment>
<dbReference type="PANTHER" id="PTHR42648">
    <property type="entry name" value="TRANSPOSASE, PUTATIVE-RELATED"/>
    <property type="match status" value="1"/>
</dbReference>
<evidence type="ECO:0000259" key="3">
    <source>
        <dbReference type="Pfam" id="PF07727"/>
    </source>
</evidence>
<dbReference type="AlphaFoldDB" id="A0AAW2UUC2"/>
<keyword evidence="2" id="KW-0378">Hydrolase</keyword>
<feature type="non-terminal residue" evidence="4">
    <location>
        <position position="1"/>
    </location>
</feature>
<keyword evidence="1" id="KW-0479">Metal-binding</keyword>
<dbReference type="InterPro" id="IPR012337">
    <property type="entry name" value="RNaseH-like_sf"/>
</dbReference>
<dbReference type="SUPFAM" id="SSF53098">
    <property type="entry name" value="Ribonuclease H-like"/>
    <property type="match status" value="1"/>
</dbReference>
<organism evidence="4">
    <name type="scientific">Sesamum latifolium</name>
    <dbReference type="NCBI Taxonomy" id="2727402"/>
    <lineage>
        <taxon>Eukaryota</taxon>
        <taxon>Viridiplantae</taxon>
        <taxon>Streptophyta</taxon>
        <taxon>Embryophyta</taxon>
        <taxon>Tracheophyta</taxon>
        <taxon>Spermatophyta</taxon>
        <taxon>Magnoliopsida</taxon>
        <taxon>eudicotyledons</taxon>
        <taxon>Gunneridae</taxon>
        <taxon>Pentapetalae</taxon>
        <taxon>asterids</taxon>
        <taxon>lamiids</taxon>
        <taxon>Lamiales</taxon>
        <taxon>Pedaliaceae</taxon>
        <taxon>Sesamum</taxon>
    </lineage>
</organism>
<sequence length="312" mass="35894">VCESLNTPVRGGYSYFVTFTNDHSRYGYVYLMRYKSEAFERFKEYRLEVENQIGHKIKALQSNRDPIGHGSIHDEFHEIVRIFLAYVLETAVKLLNIAPSKMVPQTPYEIWYGKSASYKYLRVWGSPTYVKRLVGDKLDSRLVCAGFPTDSRRDEVLLEESSEAPQQNNATSFEHALPTDGVPVLRKSIRESPPPERIHSTTQGLNGFVEEEIFMDQSDGFTSVGEEQKGCCLQRSIYGLKQASRSWNTRFNEVIRGYDFIKNEHDPCVYKRINGSSVAYRVLYVDDILLIGNNVKMLDDMVVHTVFHEEYG</sequence>
<dbReference type="PANTHER" id="PTHR42648:SF27">
    <property type="entry name" value="RNA-DIRECTED DNA POLYMERASE"/>
    <property type="match status" value="1"/>
</dbReference>
<dbReference type="EMBL" id="JACGWN010000011">
    <property type="protein sequence ID" value="KAL0420412.1"/>
    <property type="molecule type" value="Genomic_DNA"/>
</dbReference>
<dbReference type="GO" id="GO:0016787">
    <property type="term" value="F:hydrolase activity"/>
    <property type="evidence" value="ECO:0007669"/>
    <property type="project" value="UniProtKB-KW"/>
</dbReference>
<dbReference type="Pfam" id="PF07727">
    <property type="entry name" value="RVT_2"/>
    <property type="match status" value="1"/>
</dbReference>
<dbReference type="GO" id="GO:0046872">
    <property type="term" value="F:metal ion binding"/>
    <property type="evidence" value="ECO:0007669"/>
    <property type="project" value="UniProtKB-KW"/>
</dbReference>
<evidence type="ECO:0000256" key="2">
    <source>
        <dbReference type="ARBA" id="ARBA00022801"/>
    </source>
</evidence>
<reference evidence="4" key="1">
    <citation type="submission" date="2020-06" db="EMBL/GenBank/DDBJ databases">
        <authorList>
            <person name="Li T."/>
            <person name="Hu X."/>
            <person name="Zhang T."/>
            <person name="Song X."/>
            <person name="Zhang H."/>
            <person name="Dai N."/>
            <person name="Sheng W."/>
            <person name="Hou X."/>
            <person name="Wei L."/>
        </authorList>
    </citation>
    <scope>NUCLEOTIDE SEQUENCE</scope>
    <source>
        <strain evidence="4">KEN1</strain>
        <tissue evidence="4">Leaf</tissue>
    </source>
</reference>
<protein>
    <recommendedName>
        <fullName evidence="3">Reverse transcriptase Ty1/copia-type domain-containing protein</fullName>
    </recommendedName>
</protein>
<evidence type="ECO:0000256" key="1">
    <source>
        <dbReference type="ARBA" id="ARBA00022723"/>
    </source>
</evidence>